<name>A0A2H3DSL2_ARMGA</name>
<evidence type="ECO:0000313" key="1">
    <source>
        <dbReference type="EMBL" id="PBK90426.1"/>
    </source>
</evidence>
<proteinExistence type="predicted"/>
<dbReference type="AlphaFoldDB" id="A0A2H3DSL2"/>
<keyword evidence="2" id="KW-1185">Reference proteome</keyword>
<dbReference type="InParanoid" id="A0A2H3DSL2"/>
<dbReference type="Proteomes" id="UP000217790">
    <property type="component" value="Unassembled WGS sequence"/>
</dbReference>
<reference evidence="2" key="1">
    <citation type="journal article" date="2017" name="Nat. Ecol. Evol.">
        <title>Genome expansion and lineage-specific genetic innovations in the forest pathogenic fungi Armillaria.</title>
        <authorList>
            <person name="Sipos G."/>
            <person name="Prasanna A.N."/>
            <person name="Walter M.C."/>
            <person name="O'Connor E."/>
            <person name="Balint B."/>
            <person name="Krizsan K."/>
            <person name="Kiss B."/>
            <person name="Hess J."/>
            <person name="Varga T."/>
            <person name="Slot J."/>
            <person name="Riley R."/>
            <person name="Boka B."/>
            <person name="Rigling D."/>
            <person name="Barry K."/>
            <person name="Lee J."/>
            <person name="Mihaltcheva S."/>
            <person name="LaButti K."/>
            <person name="Lipzen A."/>
            <person name="Waldron R."/>
            <person name="Moloney N.M."/>
            <person name="Sperisen C."/>
            <person name="Kredics L."/>
            <person name="Vagvoelgyi C."/>
            <person name="Patrignani A."/>
            <person name="Fitzpatrick D."/>
            <person name="Nagy I."/>
            <person name="Doyle S."/>
            <person name="Anderson J.B."/>
            <person name="Grigoriev I.V."/>
            <person name="Gueldener U."/>
            <person name="Muensterkoetter M."/>
            <person name="Nagy L.G."/>
        </authorList>
    </citation>
    <scope>NUCLEOTIDE SEQUENCE [LARGE SCALE GENOMIC DNA]</scope>
    <source>
        <strain evidence="2">Ar21-2</strain>
    </source>
</reference>
<evidence type="ECO:0000313" key="2">
    <source>
        <dbReference type="Proteomes" id="UP000217790"/>
    </source>
</evidence>
<accession>A0A2H3DSL2</accession>
<sequence length="220" mass="25170">MNRWFPIRYLILIRKALVKQKCISQVSAGRLDRELASHSRRSVTGLHIGHVDSQPFPHIIRKGLTRSIQSGAIPWSALTHLTLDQASRLDDQPRMRKCSMRLLVRSISHWETYQATVSDLIVVDNWSAELGREVREGEEVVVGWTWAAVRHSKGCTAIEVTENIVSCLVLFRHRHESSANVWVKRKTRPGRHRNNGSFQSRRIAETLAKRPSWAKLQGVS</sequence>
<protein>
    <submittedName>
        <fullName evidence="1">Uncharacterized protein</fullName>
    </submittedName>
</protein>
<organism evidence="1 2">
    <name type="scientific">Armillaria gallica</name>
    <name type="common">Bulbous honey fungus</name>
    <name type="synonym">Armillaria bulbosa</name>
    <dbReference type="NCBI Taxonomy" id="47427"/>
    <lineage>
        <taxon>Eukaryota</taxon>
        <taxon>Fungi</taxon>
        <taxon>Dikarya</taxon>
        <taxon>Basidiomycota</taxon>
        <taxon>Agaricomycotina</taxon>
        <taxon>Agaricomycetes</taxon>
        <taxon>Agaricomycetidae</taxon>
        <taxon>Agaricales</taxon>
        <taxon>Marasmiineae</taxon>
        <taxon>Physalacriaceae</taxon>
        <taxon>Armillaria</taxon>
    </lineage>
</organism>
<gene>
    <name evidence="1" type="ORF">ARMGADRAFT_1014586</name>
</gene>
<dbReference type="EMBL" id="KZ293665">
    <property type="protein sequence ID" value="PBK90426.1"/>
    <property type="molecule type" value="Genomic_DNA"/>
</dbReference>